<protein>
    <recommendedName>
        <fullName evidence="15">CRISPR-associated helicase/endonuclease Cas3</fullName>
    </recommendedName>
</protein>
<comment type="similarity">
    <text evidence="1">In the N-terminal section; belongs to the CRISPR-associated nuclease Cas3-HD family.</text>
</comment>
<keyword evidence="6" id="KW-0378">Hydrolase</keyword>
<evidence type="ECO:0000259" key="10">
    <source>
        <dbReference type="PROSITE" id="PS51192"/>
    </source>
</evidence>
<dbReference type="Pfam" id="PF22590">
    <property type="entry name" value="Cas3-like_C_2"/>
    <property type="match status" value="1"/>
</dbReference>
<reference evidence="13 14" key="1">
    <citation type="submission" date="2017-01" db="EMBL/GenBank/DDBJ databases">
        <title>Novel large sulfur bacteria in the metagenomes of groundwater-fed chemosynthetic microbial mats in the Lake Huron basin.</title>
        <authorList>
            <person name="Sharrar A.M."/>
            <person name="Flood B.E."/>
            <person name="Bailey J.V."/>
            <person name="Jones D.S."/>
            <person name="Biddanda B."/>
            <person name="Ruberg S.A."/>
            <person name="Marcus D.N."/>
            <person name="Dick G.J."/>
        </authorList>
    </citation>
    <scope>NUCLEOTIDE SEQUENCE [LARGE SCALE GENOMIC DNA]</scope>
    <source>
        <strain evidence="13">A8</strain>
    </source>
</reference>
<dbReference type="Pfam" id="PF00270">
    <property type="entry name" value="DEAD"/>
    <property type="match status" value="1"/>
</dbReference>
<dbReference type="Pfam" id="PF18019">
    <property type="entry name" value="Cas3_HD"/>
    <property type="match status" value="1"/>
</dbReference>
<dbReference type="PANTHER" id="PTHR47963">
    <property type="entry name" value="DEAD-BOX ATP-DEPENDENT RNA HELICASE 47, MITOCHONDRIAL"/>
    <property type="match status" value="1"/>
</dbReference>
<proteinExistence type="inferred from homology"/>
<dbReference type="PANTHER" id="PTHR47963:SF9">
    <property type="entry name" value="CRISPR-ASSOCIATED ENDONUCLEASE_HELICASE CAS3"/>
    <property type="match status" value="1"/>
</dbReference>
<comment type="caution">
    <text evidence="13">The sequence shown here is derived from an EMBL/GenBank/DDBJ whole genome shotgun (WGS) entry which is preliminary data.</text>
</comment>
<dbReference type="GO" id="GO:0046872">
    <property type="term" value="F:metal ion binding"/>
    <property type="evidence" value="ECO:0007669"/>
    <property type="project" value="UniProtKB-KW"/>
</dbReference>
<evidence type="ECO:0000256" key="1">
    <source>
        <dbReference type="ARBA" id="ARBA00006847"/>
    </source>
</evidence>
<dbReference type="GO" id="GO:0005524">
    <property type="term" value="F:ATP binding"/>
    <property type="evidence" value="ECO:0007669"/>
    <property type="project" value="UniProtKB-KW"/>
</dbReference>
<dbReference type="SUPFAM" id="SSF52540">
    <property type="entry name" value="P-loop containing nucleoside triphosphate hydrolases"/>
    <property type="match status" value="1"/>
</dbReference>
<evidence type="ECO:0000259" key="11">
    <source>
        <dbReference type="PROSITE" id="PS51194"/>
    </source>
</evidence>
<dbReference type="InterPro" id="IPR050547">
    <property type="entry name" value="DEAD_box_RNA_helicases"/>
</dbReference>
<evidence type="ECO:0008006" key="15">
    <source>
        <dbReference type="Google" id="ProtNLM"/>
    </source>
</evidence>
<evidence type="ECO:0000256" key="9">
    <source>
        <dbReference type="ARBA" id="ARBA00023118"/>
    </source>
</evidence>
<dbReference type="EMBL" id="MTEJ01000333">
    <property type="protein sequence ID" value="OQX04519.1"/>
    <property type="molecule type" value="Genomic_DNA"/>
</dbReference>
<dbReference type="SMART" id="SM00490">
    <property type="entry name" value="HELICc"/>
    <property type="match status" value="1"/>
</dbReference>
<dbReference type="GO" id="GO:0016787">
    <property type="term" value="F:hydrolase activity"/>
    <property type="evidence" value="ECO:0007669"/>
    <property type="project" value="UniProtKB-KW"/>
</dbReference>
<dbReference type="InterPro" id="IPR006483">
    <property type="entry name" value="CRISPR-assoc_Cas3_HD"/>
</dbReference>
<dbReference type="GO" id="GO:0051607">
    <property type="term" value="P:defense response to virus"/>
    <property type="evidence" value="ECO:0007669"/>
    <property type="project" value="UniProtKB-KW"/>
</dbReference>
<evidence type="ECO:0000259" key="12">
    <source>
        <dbReference type="PROSITE" id="PS51643"/>
    </source>
</evidence>
<keyword evidence="8" id="KW-0067">ATP-binding</keyword>
<evidence type="ECO:0000256" key="5">
    <source>
        <dbReference type="ARBA" id="ARBA00022741"/>
    </source>
</evidence>
<dbReference type="Gene3D" id="1.10.3210.30">
    <property type="match status" value="1"/>
</dbReference>
<keyword evidence="5" id="KW-0547">Nucleotide-binding</keyword>
<comment type="similarity">
    <text evidence="2">In the central section; belongs to the CRISPR-associated helicase Cas3 family.</text>
</comment>
<evidence type="ECO:0000313" key="13">
    <source>
        <dbReference type="EMBL" id="OQX04519.1"/>
    </source>
</evidence>
<evidence type="ECO:0000256" key="7">
    <source>
        <dbReference type="ARBA" id="ARBA00022806"/>
    </source>
</evidence>
<evidence type="ECO:0000256" key="4">
    <source>
        <dbReference type="ARBA" id="ARBA00022723"/>
    </source>
</evidence>
<dbReference type="InterPro" id="IPR038257">
    <property type="entry name" value="CRISPR-assoc_Cas3_HD_sf"/>
</dbReference>
<evidence type="ECO:0000256" key="6">
    <source>
        <dbReference type="ARBA" id="ARBA00022801"/>
    </source>
</evidence>
<dbReference type="PROSITE" id="PS51194">
    <property type="entry name" value="HELICASE_CTER"/>
    <property type="match status" value="1"/>
</dbReference>
<feature type="domain" description="HD Cas3-type" evidence="12">
    <location>
        <begin position="21"/>
        <end position="241"/>
    </location>
</feature>
<dbReference type="InterPro" id="IPR054712">
    <property type="entry name" value="Cas3-like_dom"/>
</dbReference>
<name>A0A1Y1QFM6_9GAMM</name>
<evidence type="ECO:0000256" key="8">
    <source>
        <dbReference type="ARBA" id="ARBA00022840"/>
    </source>
</evidence>
<dbReference type="NCBIfam" id="TIGR01587">
    <property type="entry name" value="cas3_core"/>
    <property type="match status" value="1"/>
</dbReference>
<keyword evidence="9" id="KW-0051">Antiviral defense</keyword>
<dbReference type="PROSITE" id="PS51192">
    <property type="entry name" value="HELICASE_ATP_BIND_1"/>
    <property type="match status" value="1"/>
</dbReference>
<accession>A0A1Y1QFM6</accession>
<keyword evidence="7" id="KW-0347">Helicase</keyword>
<organism evidence="13 14">
    <name type="scientific">Thiothrix lacustris</name>
    <dbReference type="NCBI Taxonomy" id="525917"/>
    <lineage>
        <taxon>Bacteria</taxon>
        <taxon>Pseudomonadati</taxon>
        <taxon>Pseudomonadota</taxon>
        <taxon>Gammaproteobacteria</taxon>
        <taxon>Thiotrichales</taxon>
        <taxon>Thiotrichaceae</taxon>
        <taxon>Thiothrix</taxon>
    </lineage>
</organism>
<dbReference type="InterPro" id="IPR014001">
    <property type="entry name" value="Helicase_ATP-bd"/>
</dbReference>
<dbReference type="GO" id="GO:0003723">
    <property type="term" value="F:RNA binding"/>
    <property type="evidence" value="ECO:0007669"/>
    <property type="project" value="TreeGrafter"/>
</dbReference>
<evidence type="ECO:0000256" key="3">
    <source>
        <dbReference type="ARBA" id="ARBA00022722"/>
    </source>
</evidence>
<dbReference type="CDD" id="cd09641">
    <property type="entry name" value="Cas3''_I"/>
    <property type="match status" value="1"/>
</dbReference>
<evidence type="ECO:0000313" key="14">
    <source>
        <dbReference type="Proteomes" id="UP000192491"/>
    </source>
</evidence>
<keyword evidence="3" id="KW-0540">Nuclease</keyword>
<dbReference type="Gene3D" id="3.40.50.300">
    <property type="entry name" value="P-loop containing nucleotide triphosphate hydrolases"/>
    <property type="match status" value="2"/>
</dbReference>
<dbReference type="NCBIfam" id="TIGR01596">
    <property type="entry name" value="cas3_HD"/>
    <property type="match status" value="1"/>
</dbReference>
<evidence type="ECO:0000256" key="2">
    <source>
        <dbReference type="ARBA" id="ARBA00009046"/>
    </source>
</evidence>
<dbReference type="InterPro" id="IPR006474">
    <property type="entry name" value="Helicase_Cas3_CRISPR-ass_core"/>
</dbReference>
<sequence>MDAELPYFKYWGKAKPGLDVAGAQWHLLPFHSLDVAAVASVWWDQSPAIQHSFMQHAVKLSTKQVKAWVIFFIALHDYGKFDIRFQRKAPRVWETLQSDLAKNVARMPTIEACKGYDHGSAGLYWFEQDRVDEDSVSELDWMLHIVDLVNVVDDAQQTWMAWIKPVTGHHGFVYALDHPTPERSLHSTVDKPIAQQDKTARLAWLDELERLFLKPVGLSLQDTPPAPSPLLAGFCSVADWLGSRSDELNFRYKADPVDDLRDYFEKKCREDAPRVLALAGINGKPKPFLGVQALLKRDYQPHQLQTLVNDLPVTPGLTIVEAPTGSGKTEMALAYAWRLLAANHADSIVFAMPTQATANAMLQRLEKIAMTLFEDKPNLILAHGHARFNDNFLKLKQTGKTVQENEEAWVQCNEWLGQSRKRIFLGQIGICTVDQVLVSVLPVKHRFVRGFGVGRSVLIVDEVHAYDAYMYGLLEAVLKAQHEVGGSSILLSATLPQSLKNQLLATSGKAIETAQTHAPYPLISWSDGKANHAFTLSHNEQPPLRQVQIECHESEGLLPDAALRQRIIDAAEQGAQVAIICNLVDVAQQLARDLQKFTALPVDIFHARYCLHDRQKKEDTVLKHYGAEGKCARGRILVATQVIEQSLDVDFDWLITQLCPVDLLFQRMGRLHRHERSRPTGFESARCTVLLPMGNDYGTHGLIYGNTRVMWRTAQKLETCPDQIIDFPGGYRDWIEPVYSEEAWETEPEVIETGFALFEEKLAEKRILARQMLKWAKDVALMDDDENVRAVTRDGEFNVSVIPYLDTARGKQLLDSSILDSLSEWQQAEALAMNTVGVPKSWGKLLPEKDKEQRVWLAMQQDGEFWKACSKDIWFTYHPVWGMEKTV</sequence>
<dbReference type="Proteomes" id="UP000192491">
    <property type="component" value="Unassembled WGS sequence"/>
</dbReference>
<feature type="domain" description="Helicase ATP-binding" evidence="10">
    <location>
        <begin position="309"/>
        <end position="513"/>
    </location>
</feature>
<dbReference type="GO" id="GO:0004518">
    <property type="term" value="F:nuclease activity"/>
    <property type="evidence" value="ECO:0007669"/>
    <property type="project" value="UniProtKB-KW"/>
</dbReference>
<dbReference type="InterPro" id="IPR001650">
    <property type="entry name" value="Helicase_C-like"/>
</dbReference>
<gene>
    <name evidence="13" type="ORF">BWK73_35970</name>
</gene>
<dbReference type="InterPro" id="IPR011545">
    <property type="entry name" value="DEAD/DEAH_box_helicase_dom"/>
</dbReference>
<dbReference type="GO" id="GO:0003724">
    <property type="term" value="F:RNA helicase activity"/>
    <property type="evidence" value="ECO:0007669"/>
    <property type="project" value="TreeGrafter"/>
</dbReference>
<dbReference type="PROSITE" id="PS51643">
    <property type="entry name" value="HD_CAS3"/>
    <property type="match status" value="1"/>
</dbReference>
<dbReference type="SMART" id="SM00487">
    <property type="entry name" value="DEXDc"/>
    <property type="match status" value="1"/>
</dbReference>
<keyword evidence="4" id="KW-0479">Metal-binding</keyword>
<dbReference type="NCBIfam" id="NF007248">
    <property type="entry name" value="PRK09694.1"/>
    <property type="match status" value="1"/>
</dbReference>
<feature type="domain" description="Helicase C-terminal" evidence="11">
    <location>
        <begin position="562"/>
        <end position="725"/>
    </location>
</feature>
<dbReference type="InterPro" id="IPR027417">
    <property type="entry name" value="P-loop_NTPase"/>
</dbReference>
<dbReference type="AlphaFoldDB" id="A0A1Y1QFM6"/>